<dbReference type="Gene3D" id="3.10.520.10">
    <property type="entry name" value="ApbE-like domains"/>
    <property type="match status" value="1"/>
</dbReference>
<dbReference type="InterPro" id="IPR003374">
    <property type="entry name" value="ApbE-like_sf"/>
</dbReference>
<dbReference type="PIRSF" id="PIRSF006421">
    <property type="entry name" value="UCP006421"/>
    <property type="match status" value="1"/>
</dbReference>
<keyword evidence="2" id="KW-1185">Reference proteome</keyword>
<dbReference type="KEGG" id="dalk:DSCA_10930"/>
<dbReference type="Proteomes" id="UP000427906">
    <property type="component" value="Chromosome"/>
</dbReference>
<dbReference type="SUPFAM" id="SSF143631">
    <property type="entry name" value="ApbE-like"/>
    <property type="match status" value="1"/>
</dbReference>
<gene>
    <name evidence="1" type="ORF">DSCA_10930</name>
</gene>
<sequence>MKKQTGHQPPSPASYRERTYRRLVGTEGLQSFQVICQETDLMIQADRLLEARAREQTLACRGHIEGYIKQYPRFATTLAPWYEPVAAPDVVRDMIRAGRAAGVGPMAAVAGAVAENVGRRLLDFSRRVVVENGGDVFLKTDLPVVAGLFAGRSPLSMKVGIRLPDAGRGIGLCTSSATVGHSLSAGSADAVCVVARSCALADAAATAIGNRIHSPGDIKPAIAFGRRIADLSGIVVVTGPEMGAWGQIELVPLEGKKG</sequence>
<organism evidence="1 2">
    <name type="scientific">Desulfosarcina alkanivorans</name>
    <dbReference type="NCBI Taxonomy" id="571177"/>
    <lineage>
        <taxon>Bacteria</taxon>
        <taxon>Pseudomonadati</taxon>
        <taxon>Thermodesulfobacteriota</taxon>
        <taxon>Desulfobacteria</taxon>
        <taxon>Desulfobacterales</taxon>
        <taxon>Desulfosarcinaceae</taxon>
        <taxon>Desulfosarcina</taxon>
    </lineage>
</organism>
<name>A0A5K7YF12_9BACT</name>
<dbReference type="RefSeq" id="WP_231716384.1">
    <property type="nucleotide sequence ID" value="NZ_AP021874.1"/>
</dbReference>
<dbReference type="EMBL" id="AP021874">
    <property type="protein sequence ID" value="BBO67163.1"/>
    <property type="molecule type" value="Genomic_DNA"/>
</dbReference>
<dbReference type="AlphaFoldDB" id="A0A5K7YF12"/>
<evidence type="ECO:0000313" key="1">
    <source>
        <dbReference type="EMBL" id="BBO67163.1"/>
    </source>
</evidence>
<dbReference type="InterPro" id="IPR007183">
    <property type="entry name" value="UPF0280"/>
</dbReference>
<proteinExistence type="predicted"/>
<dbReference type="NCBIfam" id="NF003323">
    <property type="entry name" value="PRK04334.1-3"/>
    <property type="match status" value="1"/>
</dbReference>
<evidence type="ECO:0000313" key="2">
    <source>
        <dbReference type="Proteomes" id="UP000427906"/>
    </source>
</evidence>
<accession>A0A5K7YF12</accession>
<protein>
    <submittedName>
        <fullName evidence="1">Thiamine biosynthesis protein ApbE</fullName>
    </submittedName>
</protein>
<reference evidence="1 2" key="1">
    <citation type="submission" date="2019-11" db="EMBL/GenBank/DDBJ databases">
        <title>Comparative genomics of hydrocarbon-degrading Desulfosarcina strains.</title>
        <authorList>
            <person name="Watanabe M."/>
            <person name="Kojima H."/>
            <person name="Fukui M."/>
        </authorList>
    </citation>
    <scope>NUCLEOTIDE SEQUENCE [LARGE SCALE GENOMIC DNA]</scope>
    <source>
        <strain evidence="1 2">PL12</strain>
    </source>
</reference>